<name>A0A1C9JBL4_9CHLO</name>
<evidence type="ECO:0000259" key="1">
    <source>
        <dbReference type="Pfam" id="PF01171"/>
    </source>
</evidence>
<dbReference type="InterPro" id="IPR014729">
    <property type="entry name" value="Rossmann-like_a/b/a_fold"/>
</dbReference>
<proteinExistence type="predicted"/>
<protein>
    <recommendedName>
        <fullName evidence="1">tRNA(Ile)-lysidine/2-thiocytidine synthase N-terminal domain-containing protein</fullName>
    </recommendedName>
</protein>
<dbReference type="InterPro" id="IPR011063">
    <property type="entry name" value="TilS/TtcA_N"/>
</dbReference>
<dbReference type="EMBL" id="KX808498">
    <property type="protein sequence ID" value="AOP19236.1"/>
    <property type="molecule type" value="Genomic_DNA"/>
</dbReference>
<sequence>MTRHFIIKLYVYKPNRIKILRPFIKNFRFELIQFCEFWNLPIRPDSTNFKFDYKRNRVRLQLLPYIKYFFNSNLLKIIIQIQKILFIENQYYDLIIKKVFPWGLNSFFYLPKIFQYRIIHNLLISFNKKICFNEVNKIFYKIQK</sequence>
<gene>
    <name evidence="2" type="primary">orf144</name>
</gene>
<dbReference type="Gene3D" id="3.40.50.620">
    <property type="entry name" value="HUPs"/>
    <property type="match status" value="1"/>
</dbReference>
<dbReference type="RefSeq" id="YP_009306332.1">
    <property type="nucleotide sequence ID" value="NC_031368.1"/>
</dbReference>
<dbReference type="Pfam" id="PF01171">
    <property type="entry name" value="ATP_bind_3"/>
    <property type="match status" value="1"/>
</dbReference>
<reference evidence="2" key="2">
    <citation type="submission" date="2016-08" db="EMBL/GenBank/DDBJ databases">
        <authorList>
            <person name="Seilhamer J.J."/>
        </authorList>
    </citation>
    <scope>NUCLEOTIDE SEQUENCE</scope>
</reference>
<dbReference type="SUPFAM" id="SSF52402">
    <property type="entry name" value="Adenine nucleotide alpha hydrolases-like"/>
    <property type="match status" value="1"/>
</dbReference>
<reference evidence="2" key="1">
    <citation type="journal article" date="2016" name="Genome Biol. Evol.">
        <title>Evolutionary Dynamics of Chloroplast Genomes in Low Light: A Case Study of the Endolithic Green Alga Ostreobium quekettii.</title>
        <authorList>
            <person name="R Marcelino V."/>
            <person name="Cremen M.C."/>
            <person name="Jackson C.J."/>
            <person name="Larkum A.A."/>
            <person name="Verbruggen H."/>
        </authorList>
    </citation>
    <scope>NUCLEOTIDE SEQUENCE</scope>
</reference>
<accession>A0A1C9JBL4</accession>
<feature type="domain" description="tRNA(Ile)-lysidine/2-thiocytidine synthase N-terminal" evidence="1">
    <location>
        <begin position="15"/>
        <end position="59"/>
    </location>
</feature>
<geneLocation type="chloroplast" evidence="2"/>
<evidence type="ECO:0000313" key="2">
    <source>
        <dbReference type="EMBL" id="AOP19236.1"/>
    </source>
</evidence>
<dbReference type="AlphaFoldDB" id="A0A1C9JBL4"/>
<keyword evidence="2" id="KW-0934">Plastid</keyword>
<dbReference type="GeneID" id="29288733"/>
<keyword evidence="2" id="KW-0150">Chloroplast</keyword>
<organism evidence="2">
    <name type="scientific">Caulerpa cliftonii</name>
    <dbReference type="NCBI Taxonomy" id="1004391"/>
    <lineage>
        <taxon>Eukaryota</taxon>
        <taxon>Viridiplantae</taxon>
        <taxon>Chlorophyta</taxon>
        <taxon>core chlorophytes</taxon>
        <taxon>Ulvophyceae</taxon>
        <taxon>TCBD clade</taxon>
        <taxon>Bryopsidales</taxon>
        <taxon>Halimedineae</taxon>
        <taxon>Caulerpaceae</taxon>
        <taxon>Caulerpa</taxon>
    </lineage>
</organism>